<evidence type="ECO:0000256" key="3">
    <source>
        <dbReference type="SAM" id="MobiDB-lite"/>
    </source>
</evidence>
<dbReference type="OrthoDB" id="24090at10239"/>
<keyword evidence="2" id="KW-0945">Host-virus interaction</keyword>
<dbReference type="InterPro" id="IPR002488">
    <property type="entry name" value="Gemini_C4"/>
</dbReference>
<dbReference type="RefSeq" id="YP_006860600.1">
    <property type="nucleotide sequence ID" value="NC_018716.1"/>
</dbReference>
<dbReference type="GeneID" id="13791652"/>
<organism evidence="4 5">
    <name type="scientific">Dalechampia chlorotic mosaic virus</name>
    <dbReference type="NCBI Taxonomy" id="1227356"/>
    <lineage>
        <taxon>Viruses</taxon>
        <taxon>Monodnaviria</taxon>
        <taxon>Shotokuvirae</taxon>
        <taxon>Cressdnaviricota</taxon>
        <taxon>Repensiviricetes</taxon>
        <taxon>Geplafuvirales</taxon>
        <taxon>Geminiviridae</taxon>
        <taxon>Begomovirus</taxon>
        <taxon>Begomovirus dalechampiae</taxon>
    </lineage>
</organism>
<evidence type="ECO:0000313" key="4">
    <source>
        <dbReference type="EMBL" id="AFQ93640.1"/>
    </source>
</evidence>
<accession>J9QSI4</accession>
<dbReference type="Pfam" id="PF01492">
    <property type="entry name" value="Gemini_C4"/>
    <property type="match status" value="1"/>
</dbReference>
<proteinExistence type="inferred from homology"/>
<evidence type="ECO:0000313" key="5">
    <source>
        <dbReference type="Proteomes" id="UP000203444"/>
    </source>
</evidence>
<feature type="region of interest" description="Disordered" evidence="3">
    <location>
        <begin position="70"/>
        <end position="116"/>
    </location>
</feature>
<protein>
    <submittedName>
        <fullName evidence="4">AC4 protein</fullName>
    </submittedName>
</protein>
<gene>
    <name evidence="4" type="primary">AC4</name>
</gene>
<reference evidence="4 5" key="1">
    <citation type="journal article" date="2013" name="Arch. Virol.">
        <title>Complete genome sequences of two begomoviruses infecting weeds in Venezuela.</title>
        <authorList>
            <person name="Fiallo-Olive E."/>
            <person name="Chirinos D.T."/>
            <person name="Geraud-Pouey F."/>
            <person name="Moriones E."/>
            <person name="Navas-Castillo J."/>
        </authorList>
    </citation>
    <scope>NUCLEOTIDE SEQUENCE [LARGE SCALE GENOMIC DNA]</scope>
    <source>
        <strain evidence="4">Venezuela:Albarico 1020:2007</strain>
    </source>
</reference>
<sequence>MGSLISMCLSSSKVNTNVLMKDSSTSSPQPGQHISIQTFRELNQHLMSRPTWRKTETSLILENFKSIPVPPEEVNNLPMTPMPRFSTQTLSPRPSIYSEKSSPKTSCSSSTRYVQT</sequence>
<keyword evidence="5" id="KW-1185">Reference proteome</keyword>
<feature type="compositionally biased region" description="Low complexity" evidence="3">
    <location>
        <begin position="98"/>
        <end position="116"/>
    </location>
</feature>
<dbReference type="Proteomes" id="UP000203444">
    <property type="component" value="Genome"/>
</dbReference>
<evidence type="ECO:0000256" key="2">
    <source>
        <dbReference type="ARBA" id="ARBA00022581"/>
    </source>
</evidence>
<name>J9QSI4_9GEMI</name>
<dbReference type="KEGG" id="vg:13791652"/>
<dbReference type="EMBL" id="JN848775">
    <property type="protein sequence ID" value="AFQ93640.1"/>
    <property type="molecule type" value="Genomic_DNA"/>
</dbReference>
<evidence type="ECO:0000256" key="1">
    <source>
        <dbReference type="ARBA" id="ARBA00008996"/>
    </source>
</evidence>
<comment type="similarity">
    <text evidence="1">Belongs to the geminiviridae protein AC4/C4 family.</text>
</comment>